<evidence type="ECO:0000313" key="2">
    <source>
        <dbReference type="EMBL" id="RLN12543.1"/>
    </source>
</evidence>
<sequence>MGRSSQSQVCLGCKASQKAHRELAPTAASSVSGAAPAPPPPPSTTADANPTPVLNPGLLLALAAAPAEFVQLQFLLNAKFVETEWFLHAALGRGVDFLDRDLSAGGARPAGARRAALDFRTTEVTAELGYQEVGHIRAIWQAVGGFPRPAIDLSADRFAMVLDDAMGARLDPPFDPYNSTVKF</sequence>
<feature type="compositionally biased region" description="Low complexity" evidence="1">
    <location>
        <begin position="24"/>
        <end position="35"/>
    </location>
</feature>
<comment type="caution">
    <text evidence="2">The sequence shown here is derived from an EMBL/GenBank/DDBJ whole genome shotgun (WGS) entry which is preliminary data.</text>
</comment>
<gene>
    <name evidence="2" type="ORF">C2845_PM09G18700</name>
</gene>
<dbReference type="PANTHER" id="PTHR31694:SF26">
    <property type="entry name" value="OS05G0151100 PROTEIN"/>
    <property type="match status" value="1"/>
</dbReference>
<dbReference type="Proteomes" id="UP000275267">
    <property type="component" value="Unassembled WGS sequence"/>
</dbReference>
<evidence type="ECO:0000313" key="3">
    <source>
        <dbReference type="Proteomes" id="UP000275267"/>
    </source>
</evidence>
<protein>
    <submittedName>
        <fullName evidence="2">Desiccation-related protein PCC13-62-like</fullName>
    </submittedName>
</protein>
<organism evidence="2 3">
    <name type="scientific">Panicum miliaceum</name>
    <name type="common">Proso millet</name>
    <name type="synonym">Broomcorn millet</name>
    <dbReference type="NCBI Taxonomy" id="4540"/>
    <lineage>
        <taxon>Eukaryota</taxon>
        <taxon>Viridiplantae</taxon>
        <taxon>Streptophyta</taxon>
        <taxon>Embryophyta</taxon>
        <taxon>Tracheophyta</taxon>
        <taxon>Spermatophyta</taxon>
        <taxon>Magnoliopsida</taxon>
        <taxon>Liliopsida</taxon>
        <taxon>Poales</taxon>
        <taxon>Poaceae</taxon>
        <taxon>PACMAD clade</taxon>
        <taxon>Panicoideae</taxon>
        <taxon>Panicodae</taxon>
        <taxon>Paniceae</taxon>
        <taxon>Panicinae</taxon>
        <taxon>Panicum</taxon>
        <taxon>Panicum sect. Panicum</taxon>
    </lineage>
</organism>
<dbReference type="OrthoDB" id="1001765at2759"/>
<evidence type="ECO:0000256" key="1">
    <source>
        <dbReference type="SAM" id="MobiDB-lite"/>
    </source>
</evidence>
<accession>A0A3L6RZY2</accession>
<dbReference type="EMBL" id="PQIB02000006">
    <property type="protein sequence ID" value="RLN12543.1"/>
    <property type="molecule type" value="Genomic_DNA"/>
</dbReference>
<name>A0A3L6RZY2_PANMI</name>
<dbReference type="AlphaFoldDB" id="A0A3L6RZY2"/>
<feature type="region of interest" description="Disordered" evidence="1">
    <location>
        <begin position="21"/>
        <end position="50"/>
    </location>
</feature>
<dbReference type="Pfam" id="PF13668">
    <property type="entry name" value="Ferritin_2"/>
    <property type="match status" value="1"/>
</dbReference>
<keyword evidence="3" id="KW-1185">Reference proteome</keyword>
<dbReference type="STRING" id="4540.A0A3L6RZY2"/>
<dbReference type="InterPro" id="IPR052965">
    <property type="entry name" value="Pigment-catalase-like"/>
</dbReference>
<dbReference type="PANTHER" id="PTHR31694">
    <property type="entry name" value="DESICCATION-LIKE PROTEIN"/>
    <property type="match status" value="1"/>
</dbReference>
<reference evidence="3" key="1">
    <citation type="journal article" date="2019" name="Nat. Commun.">
        <title>The genome of broomcorn millet.</title>
        <authorList>
            <person name="Zou C."/>
            <person name="Miki D."/>
            <person name="Li D."/>
            <person name="Tang Q."/>
            <person name="Xiao L."/>
            <person name="Rajput S."/>
            <person name="Deng P."/>
            <person name="Jia W."/>
            <person name="Huang R."/>
            <person name="Zhang M."/>
            <person name="Sun Y."/>
            <person name="Hu J."/>
            <person name="Fu X."/>
            <person name="Schnable P.S."/>
            <person name="Li F."/>
            <person name="Zhang H."/>
            <person name="Feng B."/>
            <person name="Zhu X."/>
            <person name="Liu R."/>
            <person name="Schnable J.C."/>
            <person name="Zhu J.-K."/>
            <person name="Zhang H."/>
        </authorList>
    </citation>
    <scope>NUCLEOTIDE SEQUENCE [LARGE SCALE GENOMIC DNA]</scope>
</reference>
<proteinExistence type="predicted"/>